<evidence type="ECO:0000256" key="1">
    <source>
        <dbReference type="ARBA" id="ARBA00006110"/>
    </source>
</evidence>
<name>A0A7J7DN42_TRIWF</name>
<dbReference type="Pfam" id="PF12923">
    <property type="entry name" value="RRP7"/>
    <property type="match status" value="1"/>
</dbReference>
<organism evidence="3 4">
    <name type="scientific">Tripterygium wilfordii</name>
    <name type="common">Thunder God vine</name>
    <dbReference type="NCBI Taxonomy" id="458696"/>
    <lineage>
        <taxon>Eukaryota</taxon>
        <taxon>Viridiplantae</taxon>
        <taxon>Streptophyta</taxon>
        <taxon>Embryophyta</taxon>
        <taxon>Tracheophyta</taxon>
        <taxon>Spermatophyta</taxon>
        <taxon>Magnoliopsida</taxon>
        <taxon>eudicotyledons</taxon>
        <taxon>Gunneridae</taxon>
        <taxon>Pentapetalae</taxon>
        <taxon>rosids</taxon>
        <taxon>fabids</taxon>
        <taxon>Celastrales</taxon>
        <taxon>Celastraceae</taxon>
        <taxon>Tripterygium</taxon>
    </lineage>
</organism>
<dbReference type="PANTHER" id="PTHR13191">
    <property type="entry name" value="RIBOSOMAL RNA PROCESSING PROTEIN 7-RELATED"/>
    <property type="match status" value="1"/>
</dbReference>
<evidence type="ECO:0000259" key="2">
    <source>
        <dbReference type="Pfam" id="PF12923"/>
    </source>
</evidence>
<sequence length="205" mass="24071">MKKGDLFLNENVDIDQDDVYHTSSGDEKKWIMEYHQSRPGLRFLQQRIDDFISAHRGTTGTGRLCMDHTFFVQVCIFRLLYMVADLQLLLNFSLTQLYITQERKEREAQAAEGGWTVVVHYKGRKKTTDSESGITVGSVAQAAVEEKMTKKKKKKMEVVGFDFYRFKKREDRRNEIWTLQSKFEQRIKSGHSRCELPAARKFRPY</sequence>
<evidence type="ECO:0000313" key="4">
    <source>
        <dbReference type="Proteomes" id="UP000593562"/>
    </source>
</evidence>
<reference evidence="3 4" key="1">
    <citation type="journal article" date="2020" name="Nat. Commun.">
        <title>Genome of Tripterygium wilfordii and identification of cytochrome P450 involved in triptolide biosynthesis.</title>
        <authorList>
            <person name="Tu L."/>
            <person name="Su P."/>
            <person name="Zhang Z."/>
            <person name="Gao L."/>
            <person name="Wang J."/>
            <person name="Hu T."/>
            <person name="Zhou J."/>
            <person name="Zhang Y."/>
            <person name="Zhao Y."/>
            <person name="Liu Y."/>
            <person name="Song Y."/>
            <person name="Tong Y."/>
            <person name="Lu Y."/>
            <person name="Yang J."/>
            <person name="Xu C."/>
            <person name="Jia M."/>
            <person name="Peters R.J."/>
            <person name="Huang L."/>
            <person name="Gao W."/>
        </authorList>
    </citation>
    <scope>NUCLEOTIDE SEQUENCE [LARGE SCALE GENOMIC DNA]</scope>
    <source>
        <strain evidence="4">cv. XIE 37</strain>
        <tissue evidence="3">Leaf</tissue>
    </source>
</reference>
<protein>
    <submittedName>
        <fullName evidence="3">Cylicin-1</fullName>
    </submittedName>
</protein>
<accession>A0A7J7DN42</accession>
<keyword evidence="4" id="KW-1185">Reference proteome</keyword>
<dbReference type="AlphaFoldDB" id="A0A7J7DN42"/>
<dbReference type="GO" id="GO:0034456">
    <property type="term" value="C:UTP-C complex"/>
    <property type="evidence" value="ECO:0007669"/>
    <property type="project" value="TreeGrafter"/>
</dbReference>
<dbReference type="InParanoid" id="A0A7J7DN42"/>
<dbReference type="InterPro" id="IPR024326">
    <property type="entry name" value="RRP7_C"/>
</dbReference>
<dbReference type="GO" id="GO:0000028">
    <property type="term" value="P:ribosomal small subunit assembly"/>
    <property type="evidence" value="ECO:0007669"/>
    <property type="project" value="TreeGrafter"/>
</dbReference>
<dbReference type="GO" id="GO:0032545">
    <property type="term" value="C:CURI complex"/>
    <property type="evidence" value="ECO:0007669"/>
    <property type="project" value="TreeGrafter"/>
</dbReference>
<dbReference type="PANTHER" id="PTHR13191:SF0">
    <property type="entry name" value="RIBOSOMAL RNA-PROCESSING PROTEIN 7 HOMOLOG A-RELATED"/>
    <property type="match status" value="1"/>
</dbReference>
<comment type="caution">
    <text evidence="3">The sequence shown here is derived from an EMBL/GenBank/DDBJ whole genome shotgun (WGS) entry which is preliminary data.</text>
</comment>
<dbReference type="Gene3D" id="6.10.250.1770">
    <property type="match status" value="1"/>
</dbReference>
<evidence type="ECO:0000313" key="3">
    <source>
        <dbReference type="EMBL" id="KAF5747790.1"/>
    </source>
</evidence>
<comment type="similarity">
    <text evidence="1">Belongs to the RRP7 family.</text>
</comment>
<dbReference type="GO" id="GO:0006364">
    <property type="term" value="P:rRNA processing"/>
    <property type="evidence" value="ECO:0007669"/>
    <property type="project" value="TreeGrafter"/>
</dbReference>
<dbReference type="EMBL" id="JAAARO010000005">
    <property type="protein sequence ID" value="KAF5747790.1"/>
    <property type="molecule type" value="Genomic_DNA"/>
</dbReference>
<gene>
    <name evidence="3" type="ORF">HS088_TW05G00517</name>
</gene>
<dbReference type="Proteomes" id="UP000593562">
    <property type="component" value="Unassembled WGS sequence"/>
</dbReference>
<proteinExistence type="inferred from homology"/>
<feature type="domain" description="Ribosomal RNA-processing protein 7 C-terminal" evidence="2">
    <location>
        <begin position="91"/>
        <end position="205"/>
    </location>
</feature>
<dbReference type="InterPro" id="IPR040446">
    <property type="entry name" value="RRP7"/>
</dbReference>